<evidence type="ECO:0000256" key="2">
    <source>
        <dbReference type="ARBA" id="ARBA00022670"/>
    </source>
</evidence>
<evidence type="ECO:0000256" key="3">
    <source>
        <dbReference type="ARBA" id="ARBA00022729"/>
    </source>
</evidence>
<dbReference type="PANTHER" id="PTHR11010:SF107">
    <property type="entry name" value="DIPEPTIDYL PEPTIDASE 2"/>
    <property type="match status" value="1"/>
</dbReference>
<name>A0ABM1C3S3_LIMPO</name>
<proteinExistence type="inferred from homology"/>
<dbReference type="InterPro" id="IPR042269">
    <property type="entry name" value="Ser_carbopepase_S28_SKS"/>
</dbReference>
<dbReference type="InterPro" id="IPR008758">
    <property type="entry name" value="Peptidase_S28"/>
</dbReference>
<dbReference type="Gene3D" id="1.20.120.980">
    <property type="entry name" value="Serine carboxypeptidase S28, SKS domain"/>
    <property type="match status" value="1"/>
</dbReference>
<comment type="similarity">
    <text evidence="1">Belongs to the peptidase S28 family.</text>
</comment>
<protein>
    <submittedName>
        <fullName evidence="7">Dipeptidyl peptidase 2-like</fullName>
    </submittedName>
</protein>
<keyword evidence="6" id="KW-1185">Reference proteome</keyword>
<evidence type="ECO:0000313" key="7">
    <source>
        <dbReference type="RefSeq" id="XP_013793650.1"/>
    </source>
</evidence>
<organism evidence="6 7">
    <name type="scientific">Limulus polyphemus</name>
    <name type="common">Atlantic horseshoe crab</name>
    <dbReference type="NCBI Taxonomy" id="6850"/>
    <lineage>
        <taxon>Eukaryota</taxon>
        <taxon>Metazoa</taxon>
        <taxon>Ecdysozoa</taxon>
        <taxon>Arthropoda</taxon>
        <taxon>Chelicerata</taxon>
        <taxon>Merostomata</taxon>
        <taxon>Xiphosura</taxon>
        <taxon>Limulidae</taxon>
        <taxon>Limulus</taxon>
    </lineage>
</organism>
<dbReference type="Gene3D" id="3.40.50.1820">
    <property type="entry name" value="alpha/beta hydrolase"/>
    <property type="match status" value="1"/>
</dbReference>
<dbReference type="Proteomes" id="UP000694941">
    <property type="component" value="Unplaced"/>
</dbReference>
<dbReference type="InterPro" id="IPR029058">
    <property type="entry name" value="AB_hydrolase_fold"/>
</dbReference>
<keyword evidence="4" id="KW-0378">Hydrolase</keyword>
<dbReference type="RefSeq" id="XP_013793650.1">
    <property type="nucleotide sequence ID" value="XM_013938196.2"/>
</dbReference>
<reference evidence="7" key="1">
    <citation type="submission" date="2025-08" db="UniProtKB">
        <authorList>
            <consortium name="RefSeq"/>
        </authorList>
    </citation>
    <scope>IDENTIFICATION</scope>
    <source>
        <tissue evidence="7">Muscle</tissue>
    </source>
</reference>
<keyword evidence="5" id="KW-0325">Glycoprotein</keyword>
<dbReference type="SUPFAM" id="SSF53474">
    <property type="entry name" value="alpha/beta-Hydrolases"/>
    <property type="match status" value="1"/>
</dbReference>
<keyword evidence="3" id="KW-0732">Signal</keyword>
<accession>A0ABM1C3S3</accession>
<dbReference type="Pfam" id="PF05577">
    <property type="entry name" value="Peptidase_S28"/>
    <property type="match status" value="1"/>
</dbReference>
<evidence type="ECO:0000256" key="4">
    <source>
        <dbReference type="ARBA" id="ARBA00022801"/>
    </source>
</evidence>
<evidence type="ECO:0000256" key="1">
    <source>
        <dbReference type="ARBA" id="ARBA00011079"/>
    </source>
</evidence>
<sequence>MGSEIIFFMTFFIACKNGIANSYTVPYKEMFFNQTLDHFNCVSFGEKTFQQRYLLKETWWNQGVGPIFFYTGNEGDVAVFWNNTGFIQEIAPKFQALVVYAEHRFYGKSVPSGNDSFKHPIVGLLTIEQALADYAHLLTHLKEELNASQCPVIAFGGSYGGMLSAYFRFKYPNIVDGAIAASAPIYQVAGLTSSSSFFQAVTQTFHNALPNCESQIRKAFQILNQWAAEGVVGFNRIRKTFNLCDDISNLTKFQHFLSWARNAFVFVAMMDYPYSTDFIGKLPGHPVKTMCQQMFSTSAPTKGLAVAVSLFYNASGDKECLDVDKFIPCADPTGCGEGENSRAWDYQACTEVNLEGGSNNVTDMFPELPFTAEMRDEYCLRTWGVTPRRDWLKTHMWGRDIAHSTNIVFSNGDLDPWTQGGVTHNVSSGIHAILIKGGAHHLDLRRSNPADPNSVIVARSFEKMMIYSWIKLARKSKNF</sequence>
<evidence type="ECO:0000313" key="6">
    <source>
        <dbReference type="Proteomes" id="UP000694941"/>
    </source>
</evidence>
<gene>
    <name evidence="7" type="primary">LOC106477653</name>
</gene>
<keyword evidence="2" id="KW-0645">Protease</keyword>
<dbReference type="PANTHER" id="PTHR11010">
    <property type="entry name" value="PROTEASE S28 PRO-X CARBOXYPEPTIDASE-RELATED"/>
    <property type="match status" value="1"/>
</dbReference>
<evidence type="ECO:0000256" key="5">
    <source>
        <dbReference type="ARBA" id="ARBA00023180"/>
    </source>
</evidence>
<dbReference type="GeneID" id="106477653"/>